<keyword evidence="3" id="KW-0436">Ligase</keyword>
<dbReference type="Pfam" id="PF00668">
    <property type="entry name" value="Condensation"/>
    <property type="match status" value="2"/>
</dbReference>
<evidence type="ECO:0000313" key="7">
    <source>
        <dbReference type="Proteomes" id="UP001369815"/>
    </source>
</evidence>
<dbReference type="GO" id="GO:0044550">
    <property type="term" value="P:secondary metabolite biosynthetic process"/>
    <property type="evidence" value="ECO:0007669"/>
    <property type="project" value="TreeGrafter"/>
</dbReference>
<reference evidence="6 7" key="1">
    <citation type="journal article" date="2024" name="Front Chem Biol">
        <title>Unveiling the potential of Daldinia eschscholtzii MFLUCC 19-0629 through bioactivity and bioinformatics studies for enhanced sustainable agriculture production.</title>
        <authorList>
            <person name="Brooks S."/>
            <person name="Weaver J.A."/>
            <person name="Klomchit A."/>
            <person name="Alharthi S.A."/>
            <person name="Onlamun T."/>
            <person name="Nurani R."/>
            <person name="Vong T.K."/>
            <person name="Alberti F."/>
            <person name="Greco C."/>
        </authorList>
    </citation>
    <scope>NUCLEOTIDE SEQUENCE [LARGE SCALE GENOMIC DNA]</scope>
    <source>
        <strain evidence="6">MFLUCC 19-0629</strain>
    </source>
</reference>
<proteinExistence type="inferred from homology"/>
<dbReference type="GO" id="GO:0016874">
    <property type="term" value="F:ligase activity"/>
    <property type="evidence" value="ECO:0007669"/>
    <property type="project" value="UniProtKB-KW"/>
</dbReference>
<dbReference type="Pfam" id="PF00501">
    <property type="entry name" value="AMP-binding"/>
    <property type="match status" value="1"/>
</dbReference>
<comment type="similarity">
    <text evidence="4">Belongs to the NRP synthetase family.</text>
</comment>
<keyword evidence="2" id="KW-0597">Phosphoprotein</keyword>
<dbReference type="InterPro" id="IPR010071">
    <property type="entry name" value="AA_adenyl_dom"/>
</dbReference>
<keyword evidence="1" id="KW-0596">Phosphopantetheine</keyword>
<evidence type="ECO:0000259" key="5">
    <source>
        <dbReference type="PROSITE" id="PS50075"/>
    </source>
</evidence>
<evidence type="ECO:0000256" key="3">
    <source>
        <dbReference type="ARBA" id="ARBA00022598"/>
    </source>
</evidence>
<dbReference type="Gene3D" id="3.30.559.10">
    <property type="entry name" value="Chloramphenicol acetyltransferase-like domain"/>
    <property type="match status" value="2"/>
</dbReference>
<keyword evidence="7" id="KW-1185">Reference proteome</keyword>
<dbReference type="NCBIfam" id="TIGR01733">
    <property type="entry name" value="AA-adenyl-dom"/>
    <property type="match status" value="1"/>
</dbReference>
<dbReference type="PANTHER" id="PTHR45527:SF11">
    <property type="entry name" value="NONRIBOSOMAL PEPTIDE SYNTHETASE 5"/>
    <property type="match status" value="1"/>
</dbReference>
<dbReference type="InterPro" id="IPR009081">
    <property type="entry name" value="PP-bd_ACP"/>
</dbReference>
<dbReference type="InterPro" id="IPR036736">
    <property type="entry name" value="ACP-like_sf"/>
</dbReference>
<dbReference type="SUPFAM" id="SSF56801">
    <property type="entry name" value="Acetyl-CoA synthetase-like"/>
    <property type="match status" value="1"/>
</dbReference>
<evidence type="ECO:0000256" key="2">
    <source>
        <dbReference type="ARBA" id="ARBA00022553"/>
    </source>
</evidence>
<feature type="domain" description="Carrier" evidence="5">
    <location>
        <begin position="1129"/>
        <end position="1204"/>
    </location>
</feature>
<dbReference type="InterPro" id="IPR000873">
    <property type="entry name" value="AMP-dep_synth/lig_dom"/>
</dbReference>
<comment type="caution">
    <text evidence="6">The sequence shown here is derived from an EMBL/GenBank/DDBJ whole genome shotgun (WGS) entry which is preliminary data.</text>
</comment>
<dbReference type="CDD" id="cd19537">
    <property type="entry name" value="C_NRPS-like"/>
    <property type="match status" value="1"/>
</dbReference>
<dbReference type="Gene3D" id="3.30.300.30">
    <property type="match status" value="1"/>
</dbReference>
<dbReference type="EMBL" id="JBANMG010000005">
    <property type="protein sequence ID" value="KAK6952758.1"/>
    <property type="molecule type" value="Genomic_DNA"/>
</dbReference>
<dbReference type="GO" id="GO:0005737">
    <property type="term" value="C:cytoplasm"/>
    <property type="evidence" value="ECO:0007669"/>
    <property type="project" value="TreeGrafter"/>
</dbReference>
<evidence type="ECO:0000256" key="4">
    <source>
        <dbReference type="ARBA" id="ARBA00029454"/>
    </source>
</evidence>
<dbReference type="SUPFAM" id="SSF47336">
    <property type="entry name" value="ACP-like"/>
    <property type="match status" value="2"/>
</dbReference>
<dbReference type="PROSITE" id="PS50075">
    <property type="entry name" value="CARRIER"/>
    <property type="match status" value="2"/>
</dbReference>
<dbReference type="Proteomes" id="UP001369815">
    <property type="component" value="Unassembled WGS sequence"/>
</dbReference>
<dbReference type="GO" id="GO:0043041">
    <property type="term" value="P:amino acid activation for nonribosomal peptide biosynthetic process"/>
    <property type="evidence" value="ECO:0007669"/>
    <property type="project" value="TreeGrafter"/>
</dbReference>
<dbReference type="Gene3D" id="3.40.50.12780">
    <property type="entry name" value="N-terminal domain of ligase-like"/>
    <property type="match status" value="1"/>
</dbReference>
<dbReference type="Pfam" id="PF00550">
    <property type="entry name" value="PP-binding"/>
    <property type="match status" value="1"/>
</dbReference>
<dbReference type="InterPro" id="IPR042099">
    <property type="entry name" value="ANL_N_sf"/>
</dbReference>
<dbReference type="Gene3D" id="3.30.559.30">
    <property type="entry name" value="Nonribosomal peptide synthetase, condensation domain"/>
    <property type="match status" value="2"/>
</dbReference>
<dbReference type="GO" id="GO:0031177">
    <property type="term" value="F:phosphopantetheine binding"/>
    <property type="evidence" value="ECO:0007669"/>
    <property type="project" value="TreeGrafter"/>
</dbReference>
<evidence type="ECO:0000256" key="1">
    <source>
        <dbReference type="ARBA" id="ARBA00022450"/>
    </source>
</evidence>
<gene>
    <name evidence="6" type="ORF">Daesc_005052</name>
</gene>
<dbReference type="InterPro" id="IPR001242">
    <property type="entry name" value="Condensation_dom"/>
</dbReference>
<dbReference type="PROSITE" id="PS00455">
    <property type="entry name" value="AMP_BINDING"/>
    <property type="match status" value="1"/>
</dbReference>
<dbReference type="PANTHER" id="PTHR45527">
    <property type="entry name" value="NONRIBOSOMAL PEPTIDE SYNTHETASE"/>
    <property type="match status" value="1"/>
</dbReference>
<protein>
    <recommendedName>
        <fullName evidence="5">Carrier domain-containing protein</fullName>
    </recommendedName>
</protein>
<dbReference type="InterPro" id="IPR045851">
    <property type="entry name" value="AMP-bd_C_sf"/>
</dbReference>
<organism evidence="6 7">
    <name type="scientific">Daldinia eschscholtzii</name>
    <dbReference type="NCBI Taxonomy" id="292717"/>
    <lineage>
        <taxon>Eukaryota</taxon>
        <taxon>Fungi</taxon>
        <taxon>Dikarya</taxon>
        <taxon>Ascomycota</taxon>
        <taxon>Pezizomycotina</taxon>
        <taxon>Sordariomycetes</taxon>
        <taxon>Xylariomycetidae</taxon>
        <taxon>Xylariales</taxon>
        <taxon>Hypoxylaceae</taxon>
        <taxon>Daldinia</taxon>
    </lineage>
</organism>
<accession>A0AAX6MJB4</accession>
<sequence length="1695" mass="186974">MTRRSLPPSSLGVHEAKILDKSEGENNVNKFDDRNEFVSIIVRAISTVLGVSEDEIHYTADNTTFIKLGGNSLSAILISAECQRKGILIPAGVFLRISTVKEVITTAASLAQRISRPIPTIIVTEDTSDDVEGDTSGDEVSSIYTAITTPDPETEDLSLFGCGKDIITAENLLSKIDPNEWTEPQLLLLRETSQNQKLNILTLHESYTGDWDAQVVCDAFADTILSESIFKDLLRDLDVLPQQFLLRQIVQVQSEDDLQREIRTAVNATGPITKLTVIQFSPPVELKDTPKTTAVIWRIHHAFMDGYSARILHDKITRILRGGEFGVAAGPSFRETVRSLRALREEKSESTRRFWETKREKFPAAIGELRLSPQRAVKTAGVPPQKSVTIEFPSEKLAAAVTRTGYTSTVFFAAAWALTLGKFVDADQVCFGVVFSGRDLPIPGAFDVVGPLINILPLFVQVPAKGDGTSVETFLRRIHADILDLNNVQHSDSTEGFDRKFHSIMATQFDCDEGESTSPIPIDRNRPDMRSGIPLNIVIEEECRLQMLYSTAHFADEDMDNLRSVFQNSVNCLLQEDKEKQLVSSINDTLLPYQMEQTIKEWSNCASPETLDESKGDDLVTLLENVVAKQPNELAIIHGEVQVSYDKLDRAAGVVAQKLSWIEPNEAVCVYADRSVNWLVAIFGVLKAGGVYAPLDPSAPVSVRRANFIRSGARAVLVPSRASSQRVISSQQEQEDAAPFQCLVLSVDDLLVADGAQARDSYYPRRRIARPDDLAYICFTSGSTGQPKAVQCTHKGLVAFQKDQVVRLGASKGVVIAQIMSPVFDGSIHEIFSALTHGATLRLASPDHQGDPFSHLRDSDAAILTPSIAKALDPNQYPRLKNVYLVGEAVPQSLCETWARHRSLYNMYGPTEATCGATIKQLFPNEAVSLGRPNPSSRVYILDHNLCVLPPGAVGELYIAGIQVSRGYIKLPEQNASRFLEDSVMPETGQKMYRTGDYAYWNSATGEICILGRKDRQIKLNGFRLDLDDLEARVVKAIPGCGGAAIFRRDDHLIAAYQTASPNAVSALDVKAYVSNALPPYAMPRRIVAFEEFPLTAAGKLDYKAIEKSISASLADTKIEAQPQRRAMSATEKMVSDVVRDLMRLDPSVSVDQESNLTELGCHSILQLQLASRISSLIQRHFPVRKVIENLVISRLASAIDDALGEGPKIKATVSGQTSNLASGEIKTLGESGVSPIERDWFLKYRRNLGTSSFNVSHVSELDGSFDQHRALVSSWDVVLARHDILRCRFRQLEDGNVERSYVADPPKAQYLDDFDVRAEINKEFSLETQDPIRVLVSKRHMLVCVSHIICDYTTLDRLFEELTSIYLNVDKEELAIFPQKRYQDTACWNLEVDQTTTDFWKSYLSGVDFTGTPPYLKAPRTSYHGESLLFRLSKNTMSNLQTVSRSLRLTLHQIALAVVSLALQADNPTKQDLFLGSPYLGRQEEDMHTIGLFLQPLPIRIRRRSDQHDGDFKEAPLATFLQAVQDSSRSALGHAVEWSSLMHILSSSDDENLRAAAATPIPNNPLFDAMVTFHELDTTGKSSSSAIPGVQPLANWAEGAKFGIMFEFSAVSSSAVTLRVEYDAALFSPDEVRLFVARIDAGFRYLCENSTSGTLGELEGKLLDVGVEGFSGGDEGRSGGIEVVEFGTPIAALA</sequence>
<evidence type="ECO:0000313" key="6">
    <source>
        <dbReference type="EMBL" id="KAK6952758.1"/>
    </source>
</evidence>
<dbReference type="SUPFAM" id="SSF52777">
    <property type="entry name" value="CoA-dependent acyltransferases"/>
    <property type="match status" value="4"/>
</dbReference>
<dbReference type="Gene3D" id="1.10.1200.10">
    <property type="entry name" value="ACP-like"/>
    <property type="match status" value="2"/>
</dbReference>
<feature type="domain" description="Carrier" evidence="5">
    <location>
        <begin position="32"/>
        <end position="111"/>
    </location>
</feature>
<dbReference type="InterPro" id="IPR020845">
    <property type="entry name" value="AMP-binding_CS"/>
</dbReference>
<name>A0AAX6MJB4_9PEZI</name>
<dbReference type="InterPro" id="IPR023213">
    <property type="entry name" value="CAT-like_dom_sf"/>
</dbReference>